<dbReference type="PROSITE" id="PS50920">
    <property type="entry name" value="SOLCAR"/>
    <property type="match status" value="2"/>
</dbReference>
<evidence type="ECO:0000256" key="7">
    <source>
        <dbReference type="ARBA" id="ARBA00023128"/>
    </source>
</evidence>
<sequence>MTGIPFSAIFFGGCALGRYVYHSEASEATVLSNLGIGALSGAFTMAIASPADRIKGVLQVQSNNIQYSGPFDAVKKLFKEGGVKCLYQGTSATLLKGVCSGALYMSVYDFLKKKWSTTTAANELDPWAIIGAGGFAGLSVGLICLPLDVLKSRIQTAPRLKYPRGMRDVIKEIVREGNIMRTLYRGWVPIIVRTFPSNAACFFGIELTLLAVDSFQM</sequence>
<keyword evidence="6 11" id="KW-1133">Transmembrane helix</keyword>
<dbReference type="WBParaSite" id="jg2086">
    <property type="protein sequence ID" value="jg2086"/>
    <property type="gene ID" value="jg2086"/>
</dbReference>
<dbReference type="InterPro" id="IPR023395">
    <property type="entry name" value="MCP_dom_sf"/>
</dbReference>
<protein>
    <submittedName>
        <fullName evidence="13 14">Uncharacterized protein</fullName>
    </submittedName>
</protein>
<dbReference type="Pfam" id="PF00153">
    <property type="entry name" value="Mito_carr"/>
    <property type="match status" value="2"/>
</dbReference>
<accession>A0A915DLK3</accession>
<evidence type="ECO:0000256" key="8">
    <source>
        <dbReference type="ARBA" id="ARBA00023136"/>
    </source>
</evidence>
<evidence type="ECO:0000256" key="11">
    <source>
        <dbReference type="SAM" id="Phobius"/>
    </source>
</evidence>
<evidence type="ECO:0000313" key="12">
    <source>
        <dbReference type="Proteomes" id="UP000887574"/>
    </source>
</evidence>
<dbReference type="Gene3D" id="1.50.40.10">
    <property type="entry name" value="Mitochondrial carrier domain"/>
    <property type="match status" value="1"/>
</dbReference>
<dbReference type="WBParaSite" id="jg5968">
    <property type="protein sequence ID" value="jg5968"/>
    <property type="gene ID" value="jg5968"/>
</dbReference>
<organism evidence="12 13">
    <name type="scientific">Ditylenchus dipsaci</name>
    <dbReference type="NCBI Taxonomy" id="166011"/>
    <lineage>
        <taxon>Eukaryota</taxon>
        <taxon>Metazoa</taxon>
        <taxon>Ecdysozoa</taxon>
        <taxon>Nematoda</taxon>
        <taxon>Chromadorea</taxon>
        <taxon>Rhabditida</taxon>
        <taxon>Tylenchina</taxon>
        <taxon>Tylenchomorpha</taxon>
        <taxon>Sphaerularioidea</taxon>
        <taxon>Anguinidae</taxon>
        <taxon>Anguininae</taxon>
        <taxon>Ditylenchus</taxon>
    </lineage>
</organism>
<dbReference type="GO" id="GO:1902603">
    <property type="term" value="P:carnitine transmembrane transport"/>
    <property type="evidence" value="ECO:0007669"/>
    <property type="project" value="TreeGrafter"/>
</dbReference>
<dbReference type="PANTHER" id="PTHR45624">
    <property type="entry name" value="MITOCHONDRIAL BASIC AMINO ACIDS TRANSPORTER-RELATED"/>
    <property type="match status" value="1"/>
</dbReference>
<proteinExistence type="inferred from homology"/>
<evidence type="ECO:0000256" key="2">
    <source>
        <dbReference type="ARBA" id="ARBA00006375"/>
    </source>
</evidence>
<evidence type="ECO:0000256" key="4">
    <source>
        <dbReference type="ARBA" id="ARBA00022692"/>
    </source>
</evidence>
<dbReference type="GO" id="GO:0006839">
    <property type="term" value="P:mitochondrial transport"/>
    <property type="evidence" value="ECO:0007669"/>
    <property type="project" value="TreeGrafter"/>
</dbReference>
<keyword evidence="12" id="KW-1185">Reference proteome</keyword>
<feature type="transmembrane region" description="Helical" evidence="11">
    <location>
        <begin position="85"/>
        <end position="107"/>
    </location>
</feature>
<evidence type="ECO:0000256" key="10">
    <source>
        <dbReference type="RuleBase" id="RU000488"/>
    </source>
</evidence>
<feature type="transmembrane region" description="Helical" evidence="11">
    <location>
        <begin position="127"/>
        <end position="150"/>
    </location>
</feature>
<dbReference type="AlphaFoldDB" id="A0A915DLK3"/>
<evidence type="ECO:0000313" key="14">
    <source>
        <dbReference type="WBParaSite" id="jg5968"/>
    </source>
</evidence>
<dbReference type="SUPFAM" id="SSF103506">
    <property type="entry name" value="Mitochondrial carrier"/>
    <property type="match status" value="1"/>
</dbReference>
<keyword evidence="8 9" id="KW-0472">Membrane</keyword>
<feature type="repeat" description="Solcar" evidence="9">
    <location>
        <begin position="28"/>
        <end position="114"/>
    </location>
</feature>
<reference evidence="13 14" key="1">
    <citation type="submission" date="2022-11" db="UniProtKB">
        <authorList>
            <consortium name="WormBaseParasite"/>
        </authorList>
    </citation>
    <scope>IDENTIFICATION</scope>
</reference>
<keyword evidence="4 9" id="KW-0812">Transmembrane</keyword>
<comment type="subcellular location">
    <subcellularLocation>
        <location evidence="1">Mitochondrion membrane</location>
        <topology evidence="1">Multi-pass membrane protein</topology>
    </subcellularLocation>
</comment>
<evidence type="ECO:0000313" key="13">
    <source>
        <dbReference type="WBParaSite" id="jg2086"/>
    </source>
</evidence>
<dbReference type="InterPro" id="IPR050567">
    <property type="entry name" value="Mitochondrial_Carrier"/>
</dbReference>
<evidence type="ECO:0000256" key="1">
    <source>
        <dbReference type="ARBA" id="ARBA00004225"/>
    </source>
</evidence>
<name>A0A915DLK3_9BILA</name>
<keyword evidence="5" id="KW-0677">Repeat</keyword>
<dbReference type="GO" id="GO:0031966">
    <property type="term" value="C:mitochondrial membrane"/>
    <property type="evidence" value="ECO:0007669"/>
    <property type="project" value="UniProtKB-SubCell"/>
</dbReference>
<feature type="repeat" description="Solcar" evidence="9">
    <location>
        <begin position="124"/>
        <end position="211"/>
    </location>
</feature>
<evidence type="ECO:0000256" key="9">
    <source>
        <dbReference type="PROSITE-ProRule" id="PRU00282"/>
    </source>
</evidence>
<dbReference type="PANTHER" id="PTHR45624:SF4">
    <property type="entry name" value="CONGESTED-LIKE TRACHEA PROTEIN-RELATED"/>
    <property type="match status" value="1"/>
</dbReference>
<dbReference type="Proteomes" id="UP000887574">
    <property type="component" value="Unplaced"/>
</dbReference>
<evidence type="ECO:0000256" key="3">
    <source>
        <dbReference type="ARBA" id="ARBA00022448"/>
    </source>
</evidence>
<comment type="similarity">
    <text evidence="2 10">Belongs to the mitochondrial carrier (TC 2.A.29) family.</text>
</comment>
<evidence type="ECO:0000256" key="6">
    <source>
        <dbReference type="ARBA" id="ARBA00022989"/>
    </source>
</evidence>
<dbReference type="GO" id="GO:0015227">
    <property type="term" value="F:O-acyl-L-carnitine transmembrane transporter activity"/>
    <property type="evidence" value="ECO:0007669"/>
    <property type="project" value="TreeGrafter"/>
</dbReference>
<keyword evidence="3 10" id="KW-0813">Transport</keyword>
<dbReference type="InterPro" id="IPR018108">
    <property type="entry name" value="MCP_transmembrane"/>
</dbReference>
<evidence type="ECO:0000256" key="5">
    <source>
        <dbReference type="ARBA" id="ARBA00022737"/>
    </source>
</evidence>
<keyword evidence="7" id="KW-0496">Mitochondrion</keyword>